<feature type="domain" description="EAL" evidence="1">
    <location>
        <begin position="1"/>
        <end position="49"/>
    </location>
</feature>
<gene>
    <name evidence="2" type="ORF">NKI33_01130</name>
</gene>
<evidence type="ECO:0000313" key="3">
    <source>
        <dbReference type="Proteomes" id="UP001464387"/>
    </source>
</evidence>
<evidence type="ECO:0000259" key="1">
    <source>
        <dbReference type="PROSITE" id="PS50883"/>
    </source>
</evidence>
<keyword evidence="3" id="KW-1185">Reference proteome</keyword>
<proteinExistence type="predicted"/>
<dbReference type="Gene3D" id="3.20.20.450">
    <property type="entry name" value="EAL domain"/>
    <property type="match status" value="1"/>
</dbReference>
<name>A0ABV1Y8S2_9HYPH</name>
<protein>
    <recommendedName>
        <fullName evidence="1">EAL domain-containing protein</fullName>
    </recommendedName>
</protein>
<dbReference type="RefSeq" id="WP_287270262.1">
    <property type="nucleotide sequence ID" value="NZ_JAMYMY010000001.1"/>
</dbReference>
<dbReference type="InterPro" id="IPR001633">
    <property type="entry name" value="EAL_dom"/>
</dbReference>
<organism evidence="2 3">
    <name type="scientific">Mesorhizobium opportunistum</name>
    <dbReference type="NCBI Taxonomy" id="593909"/>
    <lineage>
        <taxon>Bacteria</taxon>
        <taxon>Pseudomonadati</taxon>
        <taxon>Pseudomonadota</taxon>
        <taxon>Alphaproteobacteria</taxon>
        <taxon>Hyphomicrobiales</taxon>
        <taxon>Phyllobacteriaceae</taxon>
        <taxon>Mesorhizobium</taxon>
    </lineage>
</organism>
<dbReference type="InterPro" id="IPR035919">
    <property type="entry name" value="EAL_sf"/>
</dbReference>
<dbReference type="EMBL" id="JAMYPJ010000001">
    <property type="protein sequence ID" value="MER8931571.1"/>
    <property type="molecule type" value="Genomic_DNA"/>
</dbReference>
<sequence>MGKRTIAEVVESDGIAAALPAIGVDYAQGYGIAMPQPFDASDVLLGPRSTPATADTADP</sequence>
<dbReference type="SUPFAM" id="SSF141868">
    <property type="entry name" value="EAL domain-like"/>
    <property type="match status" value="1"/>
</dbReference>
<comment type="caution">
    <text evidence="2">The sequence shown here is derived from an EMBL/GenBank/DDBJ whole genome shotgun (WGS) entry which is preliminary data.</text>
</comment>
<dbReference type="Proteomes" id="UP001464387">
    <property type="component" value="Unassembled WGS sequence"/>
</dbReference>
<accession>A0ABV1Y8S2</accession>
<evidence type="ECO:0000313" key="2">
    <source>
        <dbReference type="EMBL" id="MER8931571.1"/>
    </source>
</evidence>
<dbReference type="PROSITE" id="PS50883">
    <property type="entry name" value="EAL"/>
    <property type="match status" value="1"/>
</dbReference>
<reference evidence="2 3" key="1">
    <citation type="journal article" date="2024" name="Proc. Natl. Acad. Sci. U.S.A.">
        <title>The evolutionary genomics of adaptation to stress in wild rhizobium bacteria.</title>
        <authorList>
            <person name="Kehlet-Delgado H."/>
            <person name="Montoya A.P."/>
            <person name="Jensen K.T."/>
            <person name="Wendlandt C.E."/>
            <person name="Dexheimer C."/>
            <person name="Roberts M."/>
            <person name="Torres Martinez L."/>
            <person name="Friesen M.L."/>
            <person name="Griffitts J.S."/>
            <person name="Porter S.S."/>
        </authorList>
    </citation>
    <scope>NUCLEOTIDE SEQUENCE [LARGE SCALE GENOMIC DNA]</scope>
    <source>
        <strain evidence="2 3">M0729</strain>
    </source>
</reference>